<proteinExistence type="predicted"/>
<dbReference type="AlphaFoldDB" id="A0A7K1S3S8"/>
<reference evidence="1 2" key="1">
    <citation type="submission" date="2019-12" db="EMBL/GenBank/DDBJ databases">
        <title>Spirosoma sp. HMF4905 genome sequencing and assembly.</title>
        <authorList>
            <person name="Kang H."/>
            <person name="Cha I."/>
            <person name="Kim H."/>
            <person name="Joh K."/>
        </authorList>
    </citation>
    <scope>NUCLEOTIDE SEQUENCE [LARGE SCALE GENOMIC DNA]</scope>
    <source>
        <strain evidence="1 2">HMF4905</strain>
    </source>
</reference>
<dbReference type="Proteomes" id="UP000436006">
    <property type="component" value="Unassembled WGS sequence"/>
</dbReference>
<dbReference type="EMBL" id="WPIN01000001">
    <property type="protein sequence ID" value="MVM28469.1"/>
    <property type="molecule type" value="Genomic_DNA"/>
</dbReference>
<evidence type="ECO:0000313" key="1">
    <source>
        <dbReference type="EMBL" id="MVM28469.1"/>
    </source>
</evidence>
<keyword evidence="2" id="KW-1185">Reference proteome</keyword>
<evidence type="ECO:0000313" key="2">
    <source>
        <dbReference type="Proteomes" id="UP000436006"/>
    </source>
</evidence>
<gene>
    <name evidence="1" type="ORF">GO755_00390</name>
</gene>
<accession>A0A7K1S3S8</accession>
<organism evidence="1 2">
    <name type="scientific">Spirosoma arboris</name>
    <dbReference type="NCBI Taxonomy" id="2682092"/>
    <lineage>
        <taxon>Bacteria</taxon>
        <taxon>Pseudomonadati</taxon>
        <taxon>Bacteroidota</taxon>
        <taxon>Cytophagia</taxon>
        <taxon>Cytophagales</taxon>
        <taxon>Cytophagaceae</taxon>
        <taxon>Spirosoma</taxon>
    </lineage>
</organism>
<sequence>MYLPKNIYLLQEYIKTFIATQVVFPGILPRQWGSQFSQLELNAIHAGLKFVVKKAHPLQDRSMILAFEQIQESESLSLHWFLCDYWRELVIILKLYPNLGDGYLAQWNSYPSGRETISECI</sequence>
<dbReference type="RefSeq" id="WP_157582592.1">
    <property type="nucleotide sequence ID" value="NZ_WPIN01000001.1"/>
</dbReference>
<comment type="caution">
    <text evidence="1">The sequence shown here is derived from an EMBL/GenBank/DDBJ whole genome shotgun (WGS) entry which is preliminary data.</text>
</comment>
<protein>
    <submittedName>
        <fullName evidence="1">Uncharacterized protein</fullName>
    </submittedName>
</protein>
<name>A0A7K1S3S8_9BACT</name>